<evidence type="ECO:0000313" key="2">
    <source>
        <dbReference type="Proteomes" id="UP001372338"/>
    </source>
</evidence>
<evidence type="ECO:0000313" key="1">
    <source>
        <dbReference type="EMBL" id="KAK7267560.1"/>
    </source>
</evidence>
<sequence>MRAQLKILKIPNQIKLVIFPWRKKNKPSQSQGHLRHSTTISLFPLEFKTQAWRSVLPVPSRKPTSNDQNTLSSHRNLYVISAEVLSVIWLQERSN</sequence>
<organism evidence="1 2">
    <name type="scientific">Crotalaria pallida</name>
    <name type="common">Smooth rattlebox</name>
    <name type="synonym">Crotalaria striata</name>
    <dbReference type="NCBI Taxonomy" id="3830"/>
    <lineage>
        <taxon>Eukaryota</taxon>
        <taxon>Viridiplantae</taxon>
        <taxon>Streptophyta</taxon>
        <taxon>Embryophyta</taxon>
        <taxon>Tracheophyta</taxon>
        <taxon>Spermatophyta</taxon>
        <taxon>Magnoliopsida</taxon>
        <taxon>eudicotyledons</taxon>
        <taxon>Gunneridae</taxon>
        <taxon>Pentapetalae</taxon>
        <taxon>rosids</taxon>
        <taxon>fabids</taxon>
        <taxon>Fabales</taxon>
        <taxon>Fabaceae</taxon>
        <taxon>Papilionoideae</taxon>
        <taxon>50 kb inversion clade</taxon>
        <taxon>genistoids sensu lato</taxon>
        <taxon>core genistoids</taxon>
        <taxon>Crotalarieae</taxon>
        <taxon>Crotalaria</taxon>
    </lineage>
</organism>
<dbReference type="EMBL" id="JAYWIO010000004">
    <property type="protein sequence ID" value="KAK7267560.1"/>
    <property type="molecule type" value="Genomic_DNA"/>
</dbReference>
<protein>
    <submittedName>
        <fullName evidence="1">Uncharacterized protein</fullName>
    </submittedName>
</protein>
<keyword evidence="2" id="KW-1185">Reference proteome</keyword>
<comment type="caution">
    <text evidence="1">The sequence shown here is derived from an EMBL/GenBank/DDBJ whole genome shotgun (WGS) entry which is preliminary data.</text>
</comment>
<gene>
    <name evidence="1" type="ORF">RIF29_20237</name>
</gene>
<dbReference type="Proteomes" id="UP001372338">
    <property type="component" value="Unassembled WGS sequence"/>
</dbReference>
<accession>A0AAN9F331</accession>
<name>A0AAN9F331_CROPI</name>
<reference evidence="1 2" key="1">
    <citation type="submission" date="2024-01" db="EMBL/GenBank/DDBJ databases">
        <title>The genomes of 5 underutilized Papilionoideae crops provide insights into root nodulation and disease resistanc.</title>
        <authorList>
            <person name="Yuan L."/>
        </authorList>
    </citation>
    <scope>NUCLEOTIDE SEQUENCE [LARGE SCALE GENOMIC DNA]</scope>
    <source>
        <strain evidence="1">ZHUSHIDOU_FW_LH</strain>
        <tissue evidence="1">Leaf</tissue>
    </source>
</reference>
<dbReference type="AlphaFoldDB" id="A0AAN9F331"/>
<proteinExistence type="predicted"/>